<dbReference type="SUPFAM" id="SSF51419">
    <property type="entry name" value="PLP-binding barrel"/>
    <property type="match status" value="1"/>
</dbReference>
<protein>
    <submittedName>
        <fullName evidence="5">Alanine/ornithine racemase family PLP-dependent enzyme</fullName>
    </submittedName>
</protein>
<dbReference type="RefSeq" id="WP_160646920.1">
    <property type="nucleotide sequence ID" value="NZ_SIJB01000029.1"/>
</dbReference>
<dbReference type="InterPro" id="IPR029066">
    <property type="entry name" value="PLP-binding_barrel"/>
</dbReference>
<dbReference type="GO" id="GO:0005829">
    <property type="term" value="C:cytosol"/>
    <property type="evidence" value="ECO:0007669"/>
    <property type="project" value="TreeGrafter"/>
</dbReference>
<comment type="cofactor">
    <cofactor evidence="1">
        <name>pyridoxal 5'-phosphate</name>
        <dbReference type="ChEBI" id="CHEBI:597326"/>
    </cofactor>
</comment>
<name>A0A6N9Q677_9BACL</name>
<sequence>MQPILNMNLIKVKHNTAQIVKLARQYGVSVAGITKGVCGNEDFAKAQLEAGVDYLADSRIENLKKLKHLDKKKMLLRSPKKSEVDEVVEYADYSLNSEIEIIQALGKSAVNKGVLHSIILMIDLGDLREGIWYRNRHEIFQTVQSIVGLKGVKLEGIGTNLTCFGGVMPTEENYTILVQLAEELRTEFNLPLPIVSGGNSSSLQMIYEGRLPKGITHLRINQSVFLGLEIGYGKKLSNWETKIVKLQAEIIEIHKKPSYPQGIQAKMNAFGEIQTFKDKGIRTRAILAIGRQDMDINGLHPSDPHVTVEGGSSDHLIIDISESEQLYKVGQMIEFDVVTYSSIITAMASSYIQQEVLKYEVV</sequence>
<dbReference type="PANTHER" id="PTHR30511">
    <property type="entry name" value="ALANINE RACEMASE"/>
    <property type="match status" value="1"/>
</dbReference>
<dbReference type="Gene3D" id="3.20.20.10">
    <property type="entry name" value="Alanine racemase"/>
    <property type="match status" value="1"/>
</dbReference>
<dbReference type="Pfam" id="PF01168">
    <property type="entry name" value="Ala_racemase_N"/>
    <property type="match status" value="1"/>
</dbReference>
<dbReference type="GO" id="GO:0030170">
    <property type="term" value="F:pyridoxal phosphate binding"/>
    <property type="evidence" value="ECO:0007669"/>
    <property type="project" value="TreeGrafter"/>
</dbReference>
<keyword evidence="6" id="KW-1185">Reference proteome</keyword>
<organism evidence="5 6">
    <name type="scientific">Chengkuizengella marina</name>
    <dbReference type="NCBI Taxonomy" id="2507566"/>
    <lineage>
        <taxon>Bacteria</taxon>
        <taxon>Bacillati</taxon>
        <taxon>Bacillota</taxon>
        <taxon>Bacilli</taxon>
        <taxon>Bacillales</taxon>
        <taxon>Paenibacillaceae</taxon>
        <taxon>Chengkuizengella</taxon>
    </lineage>
</organism>
<evidence type="ECO:0000256" key="3">
    <source>
        <dbReference type="ARBA" id="ARBA00023235"/>
    </source>
</evidence>
<evidence type="ECO:0000256" key="1">
    <source>
        <dbReference type="ARBA" id="ARBA00001933"/>
    </source>
</evidence>
<dbReference type="AlphaFoldDB" id="A0A6N9Q677"/>
<keyword evidence="3" id="KW-0413">Isomerase</keyword>
<evidence type="ECO:0000259" key="4">
    <source>
        <dbReference type="Pfam" id="PF01168"/>
    </source>
</evidence>
<dbReference type="OrthoDB" id="504078at2"/>
<proteinExistence type="predicted"/>
<dbReference type="GO" id="GO:0008784">
    <property type="term" value="F:alanine racemase activity"/>
    <property type="evidence" value="ECO:0007669"/>
    <property type="project" value="TreeGrafter"/>
</dbReference>
<comment type="caution">
    <text evidence="5">The sequence shown here is derived from an EMBL/GenBank/DDBJ whole genome shotgun (WGS) entry which is preliminary data.</text>
</comment>
<evidence type="ECO:0000313" key="6">
    <source>
        <dbReference type="Proteomes" id="UP000448943"/>
    </source>
</evidence>
<dbReference type="InterPro" id="IPR001608">
    <property type="entry name" value="Ala_racemase_N"/>
</dbReference>
<accession>A0A6N9Q677</accession>
<dbReference type="EMBL" id="SIJB01000029">
    <property type="protein sequence ID" value="NBI30114.1"/>
    <property type="molecule type" value="Genomic_DNA"/>
</dbReference>
<feature type="domain" description="Alanine racemase N-terminal" evidence="4">
    <location>
        <begin position="8"/>
        <end position="203"/>
    </location>
</feature>
<reference evidence="5 6" key="1">
    <citation type="submission" date="2019-01" db="EMBL/GenBank/DDBJ databases">
        <title>Chengkuizengella sp. nov., isolated from deep-sea sediment of East Pacific Ocean.</title>
        <authorList>
            <person name="Yang J."/>
            <person name="Lai Q."/>
            <person name="Shao Z."/>
        </authorList>
    </citation>
    <scope>NUCLEOTIDE SEQUENCE [LARGE SCALE GENOMIC DNA]</scope>
    <source>
        <strain evidence="5 6">YPA3-1-1</strain>
    </source>
</reference>
<dbReference type="InterPro" id="IPR000821">
    <property type="entry name" value="Ala_racemase"/>
</dbReference>
<dbReference type="CDD" id="cd06815">
    <property type="entry name" value="PLPDE_III_AR_like_1"/>
    <property type="match status" value="1"/>
</dbReference>
<dbReference type="PANTHER" id="PTHR30511:SF3">
    <property type="entry name" value="LYSINE RACEMASE"/>
    <property type="match status" value="1"/>
</dbReference>
<gene>
    <name evidence="5" type="ORF">ERL59_14275</name>
</gene>
<evidence type="ECO:0000313" key="5">
    <source>
        <dbReference type="EMBL" id="NBI30114.1"/>
    </source>
</evidence>
<keyword evidence="2" id="KW-0663">Pyridoxal phosphate</keyword>
<dbReference type="Proteomes" id="UP000448943">
    <property type="component" value="Unassembled WGS sequence"/>
</dbReference>
<evidence type="ECO:0000256" key="2">
    <source>
        <dbReference type="ARBA" id="ARBA00022898"/>
    </source>
</evidence>